<dbReference type="Gene3D" id="2.60.120.200">
    <property type="match status" value="1"/>
</dbReference>
<organism evidence="1 2">
    <name type="scientific">Kaistia soli DSM 19436</name>
    <dbReference type="NCBI Taxonomy" id="1122133"/>
    <lineage>
        <taxon>Bacteria</taxon>
        <taxon>Pseudomonadati</taxon>
        <taxon>Pseudomonadota</taxon>
        <taxon>Alphaproteobacteria</taxon>
        <taxon>Hyphomicrobiales</taxon>
        <taxon>Kaistiaceae</taxon>
        <taxon>Kaistia</taxon>
    </lineage>
</organism>
<dbReference type="InterPro" id="IPR013320">
    <property type="entry name" value="ConA-like_dom_sf"/>
</dbReference>
<protein>
    <submittedName>
        <fullName evidence="1">Uncharacterized protein</fullName>
    </submittedName>
</protein>
<keyword evidence="2" id="KW-1185">Reference proteome</keyword>
<dbReference type="SUPFAM" id="SSF49899">
    <property type="entry name" value="Concanavalin A-like lectins/glucanases"/>
    <property type="match status" value="1"/>
</dbReference>
<evidence type="ECO:0000313" key="1">
    <source>
        <dbReference type="EMBL" id="SHF05871.1"/>
    </source>
</evidence>
<gene>
    <name evidence="1" type="ORF">SAMN02745157_1538</name>
</gene>
<dbReference type="Proteomes" id="UP000184485">
    <property type="component" value="Unassembled WGS sequence"/>
</dbReference>
<sequence length="302" mass="31616">MSNLCFRLSSVIPGASAFPLAPSDFQAIVPAPAARPFDALNAAAPAYALHSFRKMLLTYDGPACRLRRSSDNVELNFAPDTLSSVITTWLAGATAFLVRMYDHSGNNRDLYQPSASAQPSIILSGAYPFADFDGSDDYIDLVNGLGFARNRAGLTVAALANPDTVAGNKAIAFWATTGGTSGTIDVGSVSGTSKASFGRTSSTQSTANVPITAAAWHRMIGRADWTTPILSAQIDGTEGTVTASVTTGVTADVDLTLNPSVGRHQTVSRWWDGKFAASAWYTSAISDANRTLLNTALAAISP</sequence>
<dbReference type="AlphaFoldDB" id="A0A1M4YJG2"/>
<evidence type="ECO:0000313" key="2">
    <source>
        <dbReference type="Proteomes" id="UP000184485"/>
    </source>
</evidence>
<accession>A0A1M4YJG2</accession>
<dbReference type="OrthoDB" id="9145816at2"/>
<proteinExistence type="predicted"/>
<dbReference type="RefSeq" id="WP_073052082.1">
    <property type="nucleotide sequence ID" value="NZ_FQUP01000001.1"/>
</dbReference>
<name>A0A1M4YJG2_9HYPH</name>
<dbReference type="STRING" id="1122133.SAMN02745157_1538"/>
<reference evidence="1 2" key="1">
    <citation type="submission" date="2016-11" db="EMBL/GenBank/DDBJ databases">
        <authorList>
            <person name="Jaros S."/>
            <person name="Januszkiewicz K."/>
            <person name="Wedrychowicz H."/>
        </authorList>
    </citation>
    <scope>NUCLEOTIDE SEQUENCE [LARGE SCALE GENOMIC DNA]</scope>
    <source>
        <strain evidence="1 2">DSM 19436</strain>
    </source>
</reference>
<dbReference type="EMBL" id="FQUP01000001">
    <property type="protein sequence ID" value="SHF05871.1"/>
    <property type="molecule type" value="Genomic_DNA"/>
</dbReference>